<sequence>MSTHGDYFGEVTHALTNLTADQSASVRDRLVPRAATPEDLPKPEPRSKQPCHDQPVVPVLDPGMPLFVTLEGPGVIGL</sequence>
<evidence type="ECO:0000313" key="2">
    <source>
        <dbReference type="EMBL" id="EFV12566.1"/>
    </source>
</evidence>
<keyword evidence="3" id="KW-1185">Reference proteome</keyword>
<feature type="compositionally biased region" description="Basic and acidic residues" evidence="1">
    <location>
        <begin position="39"/>
        <end position="51"/>
    </location>
</feature>
<comment type="caution">
    <text evidence="2">The sequence shown here is derived from an EMBL/GenBank/DDBJ whole genome shotgun (WGS) entry which is preliminary data.</text>
</comment>
<dbReference type="EMBL" id="ACZI02000002">
    <property type="protein sequence ID" value="EFV12566.1"/>
    <property type="molecule type" value="Genomic_DNA"/>
</dbReference>
<organism evidence="2 3">
    <name type="scientific">Segniliparus rugosus (strain ATCC BAA-974 / DSM 45345 / CCUG 50838 / CIP 108380 / JCM 13579 / CDC 945)</name>
    <dbReference type="NCBI Taxonomy" id="679197"/>
    <lineage>
        <taxon>Bacteria</taxon>
        <taxon>Bacillati</taxon>
        <taxon>Actinomycetota</taxon>
        <taxon>Actinomycetes</taxon>
        <taxon>Mycobacteriales</taxon>
        <taxon>Segniliparaceae</taxon>
        <taxon>Segniliparus</taxon>
    </lineage>
</organism>
<evidence type="ECO:0000256" key="1">
    <source>
        <dbReference type="SAM" id="MobiDB-lite"/>
    </source>
</evidence>
<protein>
    <submittedName>
        <fullName evidence="2">Uncharacterized protein</fullName>
    </submittedName>
</protein>
<reference evidence="2 3" key="1">
    <citation type="journal article" date="2011" name="Stand. Genomic Sci.">
        <title>High quality draft genome sequence of Segniliparus rugosus CDC 945(T)= (ATCC BAA-974(T)).</title>
        <authorList>
            <person name="Earl A.M."/>
            <person name="Desjardins C.A."/>
            <person name="Fitzgerald M.G."/>
            <person name="Arachchi H.M."/>
            <person name="Zeng Q."/>
            <person name="Mehta T."/>
            <person name="Griggs A."/>
            <person name="Birren B.W."/>
            <person name="Toney N.C."/>
            <person name="Carr J."/>
            <person name="Posey J."/>
            <person name="Butler W.R."/>
        </authorList>
    </citation>
    <scope>NUCLEOTIDE SEQUENCE [LARGE SCALE GENOMIC DNA]</scope>
    <source>
        <strain evidence="3">ATCC BAA-974 / DSM 45345 / CCUG 50838 / CIP 108380 / JCM 13579 / CDC 945</strain>
    </source>
</reference>
<dbReference type="Proteomes" id="UP000004816">
    <property type="component" value="Unassembled WGS sequence"/>
</dbReference>
<name>E5XSV0_SEGRC</name>
<dbReference type="AlphaFoldDB" id="E5XSV0"/>
<dbReference type="HOGENOM" id="CLU_2620039_0_0_11"/>
<accession>E5XSV0</accession>
<dbReference type="RefSeq" id="WP_007471001.1">
    <property type="nucleotide sequence ID" value="NZ_KI391953.1"/>
</dbReference>
<gene>
    <name evidence="2" type="ORF">HMPREF9336_02572</name>
</gene>
<feature type="region of interest" description="Disordered" evidence="1">
    <location>
        <begin position="34"/>
        <end position="54"/>
    </location>
</feature>
<proteinExistence type="predicted"/>
<evidence type="ECO:0000313" key="3">
    <source>
        <dbReference type="Proteomes" id="UP000004816"/>
    </source>
</evidence>